<dbReference type="Gene3D" id="3.90.190.20">
    <property type="entry name" value="Mur ligase, C-terminal domain"/>
    <property type="match status" value="1"/>
</dbReference>
<comment type="caution">
    <text evidence="1">The sequence shown here is derived from an EMBL/GenBank/DDBJ whole genome shotgun (WGS) entry which is preliminary data.</text>
</comment>
<reference evidence="1 2" key="1">
    <citation type="submission" date="2017-09" db="EMBL/GenBank/DDBJ databases">
        <title>Depth-based differentiation of microbial function through sediment-hosted aquifers and enrichment of novel symbionts in the deep terrestrial subsurface.</title>
        <authorList>
            <person name="Probst A.J."/>
            <person name="Ladd B."/>
            <person name="Jarett J.K."/>
            <person name="Geller-Mcgrath D.E."/>
            <person name="Sieber C.M."/>
            <person name="Emerson J.B."/>
            <person name="Anantharaman K."/>
            <person name="Thomas B.C."/>
            <person name="Malmstrom R."/>
            <person name="Stieglmeier M."/>
            <person name="Klingl A."/>
            <person name="Woyke T."/>
            <person name="Ryan C.M."/>
            <person name="Banfield J.F."/>
        </authorList>
    </citation>
    <scope>NUCLEOTIDE SEQUENCE [LARGE SCALE GENOMIC DNA]</scope>
    <source>
        <strain evidence="1">CG11_big_fil_rev_8_21_14_0_20_40_24</strain>
    </source>
</reference>
<evidence type="ECO:0000313" key="2">
    <source>
        <dbReference type="Proteomes" id="UP000229834"/>
    </source>
</evidence>
<dbReference type="SUPFAM" id="SSF53244">
    <property type="entry name" value="MurD-like peptide ligases, peptide-binding domain"/>
    <property type="match status" value="1"/>
</dbReference>
<organism evidence="1 2">
    <name type="scientific">Candidatus Zambryskibacteria bacterium CG11_big_fil_rev_8_21_14_0_20_40_24</name>
    <dbReference type="NCBI Taxonomy" id="1975116"/>
    <lineage>
        <taxon>Bacteria</taxon>
        <taxon>Candidatus Zambryskiibacteriota</taxon>
    </lineage>
</organism>
<name>A0A2H0K9L4_9BACT</name>
<dbReference type="GO" id="GO:0016881">
    <property type="term" value="F:acid-amino acid ligase activity"/>
    <property type="evidence" value="ECO:0007669"/>
    <property type="project" value="InterPro"/>
</dbReference>
<gene>
    <name evidence="1" type="ORF">COV95_00725</name>
</gene>
<evidence type="ECO:0008006" key="3">
    <source>
        <dbReference type="Google" id="ProtNLM"/>
    </source>
</evidence>
<sequence length="96" mass="10909">ILKKLIAKYVKSVFLIPGTGTDRMLKEKIIAKTVKIFQLKNFDLIVKSALDCAKKGDTTLFSPGFASFGMFKNEYDRGEKFVSLVQKYKKQKTAPR</sequence>
<dbReference type="EMBL" id="PCVC01000022">
    <property type="protein sequence ID" value="PIQ67064.1"/>
    <property type="molecule type" value="Genomic_DNA"/>
</dbReference>
<feature type="non-terminal residue" evidence="1">
    <location>
        <position position="1"/>
    </location>
</feature>
<proteinExistence type="predicted"/>
<accession>A0A2H0K9L4</accession>
<protein>
    <recommendedName>
        <fullName evidence="3">UDP-N-acetylmuramoyl-L-alanine--D-glutamate ligase</fullName>
    </recommendedName>
</protein>
<dbReference type="AlphaFoldDB" id="A0A2H0K9L4"/>
<evidence type="ECO:0000313" key="1">
    <source>
        <dbReference type="EMBL" id="PIQ67064.1"/>
    </source>
</evidence>
<dbReference type="InterPro" id="IPR036615">
    <property type="entry name" value="Mur_ligase_C_dom_sf"/>
</dbReference>
<dbReference type="Proteomes" id="UP000229834">
    <property type="component" value="Unassembled WGS sequence"/>
</dbReference>